<evidence type="ECO:0000313" key="1">
    <source>
        <dbReference type="EMBL" id="UFZ07274.1"/>
    </source>
</evidence>
<gene>
    <name evidence="1" type="ORF">LQG66_13605</name>
</gene>
<reference evidence="1" key="1">
    <citation type="journal article" date="2024" name="Antonie Van Leeuwenhoek">
        <title>Bradyrhizobium ontarionense sp. nov., a novel bacterial symbiont isolated from Aeschynomene indica (Indian jointvetch), harbours photosynthesis, nitrogen fixation and nitrous oxide (N2O) reductase genes.</title>
        <authorList>
            <person name="Bromfield E.S.P."/>
            <person name="Cloutier S."/>
        </authorList>
    </citation>
    <scope>NUCLEOTIDE SEQUENCE</scope>
    <source>
        <strain evidence="1">A19</strain>
    </source>
</reference>
<dbReference type="RefSeq" id="WP_231326727.1">
    <property type="nucleotide sequence ID" value="NZ_CP088156.1"/>
</dbReference>
<accession>A0ABY3RKW5</accession>
<organism evidence="1 2">
    <name type="scientific">Bradyrhizobium ontarionense</name>
    <dbReference type="NCBI Taxonomy" id="2898149"/>
    <lineage>
        <taxon>Bacteria</taxon>
        <taxon>Pseudomonadati</taxon>
        <taxon>Pseudomonadota</taxon>
        <taxon>Alphaproteobacteria</taxon>
        <taxon>Hyphomicrobiales</taxon>
        <taxon>Nitrobacteraceae</taxon>
        <taxon>Bradyrhizobium</taxon>
    </lineage>
</organism>
<name>A0ABY3RKW5_9BRAD</name>
<evidence type="ECO:0000313" key="2">
    <source>
        <dbReference type="Proteomes" id="UP001431010"/>
    </source>
</evidence>
<dbReference type="Proteomes" id="UP001431010">
    <property type="component" value="Chromosome"/>
</dbReference>
<keyword evidence="2" id="KW-1185">Reference proteome</keyword>
<sequence>MPATTTRRPAIRSLDGWAIATLRETGAIVECEPHGWMREYGDPHARIRALRIGRDDPPPGSSASDAVAAIEKVLAGIGDTCPDCTRESLDGDTRDSNK</sequence>
<dbReference type="EMBL" id="CP088156">
    <property type="protein sequence ID" value="UFZ07274.1"/>
    <property type="molecule type" value="Genomic_DNA"/>
</dbReference>
<proteinExistence type="predicted"/>
<protein>
    <submittedName>
        <fullName evidence="1">Uncharacterized protein</fullName>
    </submittedName>
</protein>